<sequence>MALGMRVVVFHLLISLLLLQLIKGDDDMIIKLKEPKLKKCGIDRIFQFGDSLSDTGNCLRESYCGAQTKTGKLPYGMNFYQNATGRCSDGFIILDYIAMECGLPLLNPSLEENADFSHGVNFAVSGATALSAEYLISRDIAMSFTNSSLSVQMRWMSSYFKSVCSNDCAKYLENSLFLIGEIGGDDVTYGFKQGKPIEEVRRIVPDIVKNIIHSVRTVIGFGATRILVPGNFPSGCFPIILTLYMNDSSTVYDEYHCAEEWNNFTISYNNLLQQSIHELNEEYPNISIIYGDYYNAYYWLLRNAVALGFNKKTLQISCCGIGGEYNYTESRRCGKPGAEKACADPSSYLSWDGSHLTQKAYGWITKWLIDDILPQLNCLKIGDAEQQVLLKLKNPRLMNCRFDKIYQFGDSISDTGNCIRESLCKAQFWCKRPPYGMDFYKHVTGRCSNGMLIIDFIAMECDLPLLNPYKDENAEFRHGVNFAVAGSTAISAEFLAENNIDNIGATNSSLSVQLDWMSSHFHTTCSPNCPEKLNNSLFLVGEIGGNEFNFGFLQDKTIEESRKIVPEVVQTIIHSVKRIIGFGATRIIVPGNFPIGCIPFFLTKFMTNNSTAFDKHHCLKDLNNFVIFYNRYLQQAIDELKNDYPNITLIYGDYYNAFMWLLENAVSLGFDNNSLQKACCGIGGEYNYNGHISCGDPMVPACVDPNTHISWDGIHFTQNAYSWLARWLIDDMLPKLNCQV</sequence>
<dbReference type="SUPFAM" id="SSF52266">
    <property type="entry name" value="SGNH hydrolase"/>
    <property type="match status" value="2"/>
</dbReference>
<keyword evidence="7" id="KW-1185">Reference proteome</keyword>
<feature type="signal peptide" evidence="5">
    <location>
        <begin position="1"/>
        <end position="24"/>
    </location>
</feature>
<comment type="similarity">
    <text evidence="1">Belongs to the 'GDSL' lipolytic enzyme family.</text>
</comment>
<dbReference type="PaxDb" id="4081-Solyc01g099020.2.1"/>
<dbReference type="Gramene" id="Solyc01g099020.3.1">
    <property type="protein sequence ID" value="Solyc01g099020.3.1"/>
    <property type="gene ID" value="Solyc01g099020.3"/>
</dbReference>
<evidence type="ECO:0000313" key="7">
    <source>
        <dbReference type="Proteomes" id="UP000004994"/>
    </source>
</evidence>
<keyword evidence="3" id="KW-0378">Hydrolase</keyword>
<organism evidence="6">
    <name type="scientific">Solanum lycopersicum</name>
    <name type="common">Tomato</name>
    <name type="synonym">Lycopersicon esculentum</name>
    <dbReference type="NCBI Taxonomy" id="4081"/>
    <lineage>
        <taxon>Eukaryota</taxon>
        <taxon>Viridiplantae</taxon>
        <taxon>Streptophyta</taxon>
        <taxon>Embryophyta</taxon>
        <taxon>Tracheophyta</taxon>
        <taxon>Spermatophyta</taxon>
        <taxon>Magnoliopsida</taxon>
        <taxon>eudicotyledons</taxon>
        <taxon>Gunneridae</taxon>
        <taxon>Pentapetalae</taxon>
        <taxon>asterids</taxon>
        <taxon>lamiids</taxon>
        <taxon>Solanales</taxon>
        <taxon>Solanaceae</taxon>
        <taxon>Solanoideae</taxon>
        <taxon>Solaneae</taxon>
        <taxon>Solanum</taxon>
        <taxon>Solanum subgen. Lycopersicon</taxon>
    </lineage>
</organism>
<dbReference type="InterPro" id="IPR035669">
    <property type="entry name" value="SGNH_plant_lipase-like"/>
</dbReference>
<dbReference type="OMA" id="NCIRESH"/>
<reference evidence="6" key="2">
    <citation type="submission" date="2019-01" db="UniProtKB">
        <authorList>
            <consortium name="EnsemblPlants"/>
        </authorList>
    </citation>
    <scope>IDENTIFICATION</scope>
    <source>
        <strain evidence="6">cv. Heinz 1706</strain>
    </source>
</reference>
<dbReference type="InterPro" id="IPR036514">
    <property type="entry name" value="SGNH_hydro_sf"/>
</dbReference>
<keyword evidence="4" id="KW-0325">Glycoprotein</keyword>
<dbReference type="InterPro" id="IPR001087">
    <property type="entry name" value="GDSL"/>
</dbReference>
<dbReference type="AlphaFoldDB" id="A0A3Q7EN75"/>
<dbReference type="InParanoid" id="A0A3Q7EN75"/>
<evidence type="ECO:0000256" key="2">
    <source>
        <dbReference type="ARBA" id="ARBA00022729"/>
    </source>
</evidence>
<reference evidence="6" key="1">
    <citation type="journal article" date="2012" name="Nature">
        <title>The tomato genome sequence provides insights into fleshy fruit evolution.</title>
        <authorList>
            <consortium name="Tomato Genome Consortium"/>
        </authorList>
    </citation>
    <scope>NUCLEOTIDE SEQUENCE [LARGE SCALE GENOMIC DNA]</scope>
    <source>
        <strain evidence="6">cv. Heinz 1706</strain>
    </source>
</reference>
<dbReference type="Gene3D" id="3.40.50.1110">
    <property type="entry name" value="SGNH hydrolase"/>
    <property type="match status" value="2"/>
</dbReference>
<dbReference type="FunCoup" id="A0A3Q7EN75">
    <property type="interactions" value="76"/>
</dbReference>
<keyword evidence="2 5" id="KW-0732">Signal</keyword>
<evidence type="ECO:0000256" key="3">
    <source>
        <dbReference type="ARBA" id="ARBA00022801"/>
    </source>
</evidence>
<dbReference type="CDD" id="cd01837">
    <property type="entry name" value="SGNH_plant_lipase_like"/>
    <property type="match status" value="2"/>
</dbReference>
<evidence type="ECO:0000313" key="6">
    <source>
        <dbReference type="EnsemblPlants" id="Solyc01g099020.3.1"/>
    </source>
</evidence>
<protein>
    <submittedName>
        <fullName evidence="6">Uncharacterized protein</fullName>
    </submittedName>
</protein>
<feature type="chain" id="PRO_5018680838" evidence="5">
    <location>
        <begin position="25"/>
        <end position="740"/>
    </location>
</feature>
<dbReference type="Pfam" id="PF00657">
    <property type="entry name" value="Lipase_GDSL"/>
    <property type="match status" value="2"/>
</dbReference>
<dbReference type="GO" id="GO:0016788">
    <property type="term" value="F:hydrolase activity, acting on ester bonds"/>
    <property type="evidence" value="ECO:0007669"/>
    <property type="project" value="InterPro"/>
</dbReference>
<dbReference type="PANTHER" id="PTHR22835">
    <property type="entry name" value="ZINC FINGER FYVE DOMAIN CONTAINING PROTEIN"/>
    <property type="match status" value="1"/>
</dbReference>
<evidence type="ECO:0000256" key="4">
    <source>
        <dbReference type="ARBA" id="ARBA00023180"/>
    </source>
</evidence>
<evidence type="ECO:0000256" key="1">
    <source>
        <dbReference type="ARBA" id="ARBA00008668"/>
    </source>
</evidence>
<evidence type="ECO:0000256" key="5">
    <source>
        <dbReference type="SAM" id="SignalP"/>
    </source>
</evidence>
<dbReference type="Proteomes" id="UP000004994">
    <property type="component" value="Chromosome 1"/>
</dbReference>
<dbReference type="EnsemblPlants" id="Solyc01g099020.3.1">
    <property type="protein sequence ID" value="Solyc01g099020.3.1"/>
    <property type="gene ID" value="Solyc01g099020.3"/>
</dbReference>
<dbReference type="PANTHER" id="PTHR22835:SF632">
    <property type="entry name" value="ALPHA-L-FUCOSIDASE 2"/>
    <property type="match status" value="1"/>
</dbReference>
<proteinExistence type="inferred from homology"/>
<name>A0A3Q7EN75_SOLLC</name>
<accession>A0A3Q7EN75</accession>